<evidence type="ECO:0000313" key="3">
    <source>
        <dbReference type="EMBL" id="GET36711.1"/>
    </source>
</evidence>
<dbReference type="AlphaFoldDB" id="A0AAV3X610"/>
<accession>A0AAV3X610</accession>
<proteinExistence type="predicted"/>
<dbReference type="PANTHER" id="PTHR43405">
    <property type="entry name" value="GLYCOSYL HYDROLASE DIGH"/>
    <property type="match status" value="1"/>
</dbReference>
<feature type="domain" description="Glycosyl hydrolase-like 10" evidence="2">
    <location>
        <begin position="125"/>
        <end position="279"/>
    </location>
</feature>
<dbReference type="PANTHER" id="PTHR43405:SF1">
    <property type="entry name" value="GLYCOSYL HYDROLASE DIGH"/>
    <property type="match status" value="1"/>
</dbReference>
<comment type="caution">
    <text evidence="3">The sequence shown here is derived from an EMBL/GenBank/DDBJ whole genome shotgun (WGS) entry which is preliminary data.</text>
</comment>
<reference evidence="3" key="1">
    <citation type="submission" date="2019-10" db="EMBL/GenBank/DDBJ databases">
        <title>Draft genome sequece of Microseira wollei NIES-4236.</title>
        <authorList>
            <person name="Yamaguchi H."/>
            <person name="Suzuki S."/>
            <person name="Kawachi M."/>
        </authorList>
    </citation>
    <scope>NUCLEOTIDE SEQUENCE</scope>
    <source>
        <strain evidence="3">NIES-4236</strain>
    </source>
</reference>
<sequence>MLYSISMKQFFTTLTRRRCYFYRCLVVGVLTNNMFSASIASKTIQTEIACQLSPEAKAQKESLRQAALNGDRKAQKRYKSLIAENARQLQECRSQNWPRNQAIWLRLYPCDLRPGGLDEIMDRIVNKGYNQVYVEVFYDSQVLLPQAENNTPWQSVVKSPGLERADLLAQAIQTGRDRGLKVYAWLFTMNFGYAYAQRPDRQSVLARNGLGQDNLAALYNGTADEEVAKGDNGKAFIDPYNLQAREDYNKLVQAVVKRKPDGVLFDYVRYPRSTGEASVATKVQELWLYSEATQQVLYQRAMNNQGLALIRRFLNQGYITTGDLAQVDAMYPEEEEPLWQGRNLDLTKNLLSPQERQPILQQELWELSVAHAAQGVLDFLASAKSPAQQQGIPTGAVFFPGGNRAIGQGGYDSRIQPWDRFPAAMEWHPMVYKACNDTSCILEDLQRVISLAPSATQINPALAGDWGRSVTNRPPLELQMQAIRQFAPQIDTLSHFAFSWQEPELDRERKFCQLR</sequence>
<organism evidence="3 4">
    <name type="scientific">Microseira wollei NIES-4236</name>
    <dbReference type="NCBI Taxonomy" id="2530354"/>
    <lineage>
        <taxon>Bacteria</taxon>
        <taxon>Bacillati</taxon>
        <taxon>Cyanobacteriota</taxon>
        <taxon>Cyanophyceae</taxon>
        <taxon>Oscillatoriophycideae</taxon>
        <taxon>Aerosakkonematales</taxon>
        <taxon>Aerosakkonemataceae</taxon>
        <taxon>Microseira</taxon>
    </lineage>
</organism>
<evidence type="ECO:0000259" key="2">
    <source>
        <dbReference type="Pfam" id="PF02638"/>
    </source>
</evidence>
<dbReference type="InterPro" id="IPR003790">
    <property type="entry name" value="GHL10"/>
</dbReference>
<gene>
    <name evidence="3" type="ORF">MiSe_14630</name>
</gene>
<protein>
    <recommendedName>
        <fullName evidence="2">Glycosyl hydrolase-like 10 domain-containing protein</fullName>
    </recommendedName>
</protein>
<dbReference type="Pfam" id="PF02638">
    <property type="entry name" value="GHL10"/>
    <property type="match status" value="1"/>
</dbReference>
<dbReference type="Proteomes" id="UP001050975">
    <property type="component" value="Unassembled WGS sequence"/>
</dbReference>
<evidence type="ECO:0000313" key="4">
    <source>
        <dbReference type="Proteomes" id="UP001050975"/>
    </source>
</evidence>
<evidence type="ECO:0000256" key="1">
    <source>
        <dbReference type="ARBA" id="ARBA00022729"/>
    </source>
</evidence>
<dbReference type="Gene3D" id="3.20.20.80">
    <property type="entry name" value="Glycosidases"/>
    <property type="match status" value="1"/>
</dbReference>
<dbReference type="InterPro" id="IPR052177">
    <property type="entry name" value="Divisome_Glycosyl_Hydrolase"/>
</dbReference>
<name>A0AAV3X610_9CYAN</name>
<keyword evidence="1" id="KW-0732">Signal</keyword>
<dbReference type="EMBL" id="BLAY01000016">
    <property type="protein sequence ID" value="GET36711.1"/>
    <property type="molecule type" value="Genomic_DNA"/>
</dbReference>
<keyword evidence="4" id="KW-1185">Reference proteome</keyword>